<evidence type="ECO:0000256" key="1">
    <source>
        <dbReference type="ARBA" id="ARBA00023125"/>
    </source>
</evidence>
<dbReference type="RefSeq" id="XP_030849473.1">
    <property type="nucleotide sequence ID" value="XM_030993613.1"/>
</dbReference>
<evidence type="ECO:0000313" key="5">
    <source>
        <dbReference type="EnsemblMetazoa" id="XP_030849473"/>
    </source>
</evidence>
<dbReference type="GO" id="GO:0003677">
    <property type="term" value="F:DNA binding"/>
    <property type="evidence" value="ECO:0007669"/>
    <property type="project" value="UniProtKB-KW"/>
</dbReference>
<dbReference type="Gene3D" id="1.10.443.10">
    <property type="entry name" value="Intergrase catalytic core"/>
    <property type="match status" value="1"/>
</dbReference>
<sequence length="592" mass="66043">MPTLPGASPPTSKAKPSSGNAVGTPKCKISSKAKPSEQENTISSKTKVKSSDNKYVGKAKPNREVDNTSKAKPRSDSKSKSVDSRIDKLEDMLSVLMERIPAPAQPALAPQTFSSPVDKNTEPLSVGRLTSGEGLLADDFYDGSESPGSELLYDTDDVGSMSRAVGSVPTTAGKGQDPIPMIAAKFAMPSGIGYRLCQSRSRQFVIPYVWELRAPFCRAAPEFQLQEREFKTTGITHLHPNSSQQGQTIVPSQEVVEGISPSGSSTQEAWRAHCDLHGLTERTTDIIGASWRESTKKQYNIYISKWKIFCEQHKLPWMQAKAKDILEFFSDLFYRHNASYSAINTARSALASVMSLDDSNYTIGSHPIISKYMKGVFQLRTPTPRYAQVWDVSIVLDYLRLQPANDKLPLCKLTQKLSMLLALTSAQRVQTLWNLNLDKMCLKTDSVEFHVDSLLKQSKPGNVGIMVKISAFPEDERLCAVHCIEQYIKLTKEIRKSERHLFISFRKPHKRASSQTISRWIRVVMKISGIDTDQYKSHSTRAASTSIAKKMHIPMDVILKHAGWANEKTFEKYYNKPVNTGHSTFTQAVLHH</sequence>
<dbReference type="InParanoid" id="A0A7M7PFA6"/>
<dbReference type="Gene3D" id="1.10.150.130">
    <property type="match status" value="1"/>
</dbReference>
<dbReference type="OrthoDB" id="10064229at2759"/>
<accession>A0A7M7PFA6</accession>
<dbReference type="AlphaFoldDB" id="A0A7M7PFA6"/>
<keyword evidence="2" id="KW-0233">DNA recombination</keyword>
<dbReference type="Pfam" id="PF00589">
    <property type="entry name" value="Phage_integrase"/>
    <property type="match status" value="1"/>
</dbReference>
<evidence type="ECO:0000256" key="3">
    <source>
        <dbReference type="SAM" id="MobiDB-lite"/>
    </source>
</evidence>
<dbReference type="InterPro" id="IPR013762">
    <property type="entry name" value="Integrase-like_cat_sf"/>
</dbReference>
<dbReference type="SUPFAM" id="SSF56349">
    <property type="entry name" value="DNA breaking-rejoining enzymes"/>
    <property type="match status" value="1"/>
</dbReference>
<feature type="region of interest" description="Disordered" evidence="3">
    <location>
        <begin position="1"/>
        <end position="85"/>
    </location>
</feature>
<protein>
    <recommendedName>
        <fullName evidence="4">Tyr recombinase domain-containing protein</fullName>
    </recommendedName>
</protein>
<evidence type="ECO:0000313" key="6">
    <source>
        <dbReference type="Proteomes" id="UP000007110"/>
    </source>
</evidence>
<reference evidence="6" key="1">
    <citation type="submission" date="2015-02" db="EMBL/GenBank/DDBJ databases">
        <title>Genome sequencing for Strongylocentrotus purpuratus.</title>
        <authorList>
            <person name="Murali S."/>
            <person name="Liu Y."/>
            <person name="Vee V."/>
            <person name="English A."/>
            <person name="Wang M."/>
            <person name="Skinner E."/>
            <person name="Han Y."/>
            <person name="Muzny D.M."/>
            <person name="Worley K.C."/>
            <person name="Gibbs R.A."/>
        </authorList>
    </citation>
    <scope>NUCLEOTIDE SEQUENCE</scope>
</reference>
<dbReference type="EnsemblMetazoa" id="XM_030993613">
    <property type="protein sequence ID" value="XP_030849473"/>
    <property type="gene ID" value="LOC115927562"/>
</dbReference>
<feature type="compositionally biased region" description="Basic and acidic residues" evidence="3">
    <location>
        <begin position="61"/>
        <end position="85"/>
    </location>
</feature>
<dbReference type="PROSITE" id="PS51898">
    <property type="entry name" value="TYR_RECOMBINASE"/>
    <property type="match status" value="1"/>
</dbReference>
<dbReference type="GO" id="GO:0006310">
    <property type="term" value="P:DNA recombination"/>
    <property type="evidence" value="ECO:0007669"/>
    <property type="project" value="UniProtKB-KW"/>
</dbReference>
<keyword evidence="1" id="KW-0238">DNA-binding</keyword>
<evidence type="ECO:0000256" key="2">
    <source>
        <dbReference type="ARBA" id="ARBA00023172"/>
    </source>
</evidence>
<dbReference type="GO" id="GO:0015074">
    <property type="term" value="P:DNA integration"/>
    <property type="evidence" value="ECO:0007669"/>
    <property type="project" value="InterPro"/>
</dbReference>
<dbReference type="InterPro" id="IPR002104">
    <property type="entry name" value="Integrase_catalytic"/>
</dbReference>
<organism evidence="5 6">
    <name type="scientific">Strongylocentrotus purpuratus</name>
    <name type="common">Purple sea urchin</name>
    <dbReference type="NCBI Taxonomy" id="7668"/>
    <lineage>
        <taxon>Eukaryota</taxon>
        <taxon>Metazoa</taxon>
        <taxon>Echinodermata</taxon>
        <taxon>Eleutherozoa</taxon>
        <taxon>Echinozoa</taxon>
        <taxon>Echinoidea</taxon>
        <taxon>Euechinoidea</taxon>
        <taxon>Echinacea</taxon>
        <taxon>Camarodonta</taxon>
        <taxon>Echinidea</taxon>
        <taxon>Strongylocentrotidae</taxon>
        <taxon>Strongylocentrotus</taxon>
    </lineage>
</organism>
<dbReference type="Proteomes" id="UP000007110">
    <property type="component" value="Unassembled WGS sequence"/>
</dbReference>
<dbReference type="PANTHER" id="PTHR35617">
    <property type="entry name" value="PHAGE_INTEGRASE DOMAIN-CONTAINING PROTEIN"/>
    <property type="match status" value="1"/>
</dbReference>
<feature type="compositionally biased region" description="Low complexity" evidence="3">
    <location>
        <begin position="1"/>
        <end position="19"/>
    </location>
</feature>
<feature type="domain" description="Tyr recombinase" evidence="4">
    <location>
        <begin position="380"/>
        <end position="586"/>
    </location>
</feature>
<dbReference type="InterPro" id="IPR010998">
    <property type="entry name" value="Integrase_recombinase_N"/>
</dbReference>
<proteinExistence type="predicted"/>
<dbReference type="InterPro" id="IPR011010">
    <property type="entry name" value="DNA_brk_join_enz"/>
</dbReference>
<keyword evidence="6" id="KW-1185">Reference proteome</keyword>
<evidence type="ECO:0000259" key="4">
    <source>
        <dbReference type="PROSITE" id="PS51898"/>
    </source>
</evidence>
<name>A0A7M7PFA6_STRPU</name>
<dbReference type="GeneID" id="115927562"/>
<reference evidence="5" key="2">
    <citation type="submission" date="2021-01" db="UniProtKB">
        <authorList>
            <consortium name="EnsemblMetazoa"/>
        </authorList>
    </citation>
    <scope>IDENTIFICATION</scope>
</reference>
<dbReference type="PANTHER" id="PTHR35617:SF3">
    <property type="entry name" value="CORE-BINDING (CB) DOMAIN-CONTAINING PROTEIN"/>
    <property type="match status" value="1"/>
</dbReference>
<dbReference type="KEGG" id="spu:115927562"/>